<dbReference type="AlphaFoldDB" id="A0A811VJ02"/>
<evidence type="ECO:0000313" key="2">
    <source>
        <dbReference type="EMBL" id="CAD7015227.1"/>
    </source>
</evidence>
<gene>
    <name evidence="2" type="ORF">CCAP1982_LOCUS23175</name>
</gene>
<reference evidence="2" key="1">
    <citation type="submission" date="2020-11" db="EMBL/GenBank/DDBJ databases">
        <authorList>
            <person name="Whitehead M."/>
        </authorList>
    </citation>
    <scope>NUCLEOTIDE SEQUENCE</scope>
    <source>
        <strain evidence="2">EGII</strain>
    </source>
</reference>
<proteinExistence type="predicted"/>
<evidence type="ECO:0000256" key="1">
    <source>
        <dbReference type="SAM" id="MobiDB-lite"/>
    </source>
</evidence>
<feature type="compositionally biased region" description="Polar residues" evidence="1">
    <location>
        <begin position="90"/>
        <end position="102"/>
    </location>
</feature>
<feature type="region of interest" description="Disordered" evidence="1">
    <location>
        <begin position="89"/>
        <end position="154"/>
    </location>
</feature>
<feature type="compositionally biased region" description="Low complexity" evidence="1">
    <location>
        <begin position="103"/>
        <end position="114"/>
    </location>
</feature>
<name>A0A811VJ02_CERCA</name>
<feature type="compositionally biased region" description="Basic and acidic residues" evidence="1">
    <location>
        <begin position="143"/>
        <end position="154"/>
    </location>
</feature>
<dbReference type="EMBL" id="CAJHJT010000056">
    <property type="protein sequence ID" value="CAD7015227.1"/>
    <property type="molecule type" value="Genomic_DNA"/>
</dbReference>
<comment type="caution">
    <text evidence="2">The sequence shown here is derived from an EMBL/GenBank/DDBJ whole genome shotgun (WGS) entry which is preliminary data.</text>
</comment>
<accession>A0A811VJ02</accession>
<feature type="compositionally biased region" description="Polar residues" evidence="1">
    <location>
        <begin position="115"/>
        <end position="129"/>
    </location>
</feature>
<keyword evidence="3" id="KW-1185">Reference proteome</keyword>
<dbReference type="Proteomes" id="UP000606786">
    <property type="component" value="Unassembled WGS sequence"/>
</dbReference>
<organism evidence="2 3">
    <name type="scientific">Ceratitis capitata</name>
    <name type="common">Mediterranean fruit fly</name>
    <name type="synonym">Tephritis capitata</name>
    <dbReference type="NCBI Taxonomy" id="7213"/>
    <lineage>
        <taxon>Eukaryota</taxon>
        <taxon>Metazoa</taxon>
        <taxon>Ecdysozoa</taxon>
        <taxon>Arthropoda</taxon>
        <taxon>Hexapoda</taxon>
        <taxon>Insecta</taxon>
        <taxon>Pterygota</taxon>
        <taxon>Neoptera</taxon>
        <taxon>Endopterygota</taxon>
        <taxon>Diptera</taxon>
        <taxon>Brachycera</taxon>
        <taxon>Muscomorpha</taxon>
        <taxon>Tephritoidea</taxon>
        <taxon>Tephritidae</taxon>
        <taxon>Ceratitis</taxon>
        <taxon>Ceratitis</taxon>
    </lineage>
</organism>
<sequence length="154" mass="17051">MQLLRTKGPPTNSEPYSCRSCHHLTIRPTNHYLTMSIWLWVHGYAAGHPSRSPIDGRCRASASQAVSYRWSACVWLNAAADLIRARNENTKSTYNDQPSHKPNTAQQNDATNNAYSSPASDQATKQPTRVATLRDATTGKAKRNGDCAIRHSQS</sequence>
<evidence type="ECO:0000313" key="3">
    <source>
        <dbReference type="Proteomes" id="UP000606786"/>
    </source>
</evidence>
<protein>
    <submittedName>
        <fullName evidence="2">(Mediterranean fruit fly) hypothetical protein</fullName>
    </submittedName>
</protein>